<dbReference type="OrthoDB" id="981984at2"/>
<sequence>MLLMVGYDDELNHVFGKIEGALTKDIASSYLSKVAEIAQENKCRKVITDLREAELFANQKEIEILSKELKGIGIEFGLKRAVLISKNINDYKVWENYNFRNGFKDIRLFSDEGVALEWMKL</sequence>
<dbReference type="STRING" id="296218.AWN68_18000"/>
<accession>A0A150XK98</accession>
<dbReference type="Proteomes" id="UP000075615">
    <property type="component" value="Unassembled WGS sequence"/>
</dbReference>
<evidence type="ECO:0000313" key="2">
    <source>
        <dbReference type="Proteomes" id="UP000075615"/>
    </source>
</evidence>
<keyword evidence="2" id="KW-1185">Reference proteome</keyword>
<organism evidence="1 2">
    <name type="scientific">Roseivirga echinicomitans</name>
    <dbReference type="NCBI Taxonomy" id="296218"/>
    <lineage>
        <taxon>Bacteria</taxon>
        <taxon>Pseudomonadati</taxon>
        <taxon>Bacteroidota</taxon>
        <taxon>Cytophagia</taxon>
        <taxon>Cytophagales</taxon>
        <taxon>Roseivirgaceae</taxon>
        <taxon>Roseivirga</taxon>
    </lineage>
</organism>
<name>A0A150XK98_9BACT</name>
<evidence type="ECO:0000313" key="1">
    <source>
        <dbReference type="EMBL" id="KYG79159.1"/>
    </source>
</evidence>
<comment type="caution">
    <text evidence="1">The sequence shown here is derived from an EMBL/GenBank/DDBJ whole genome shotgun (WGS) entry which is preliminary data.</text>
</comment>
<dbReference type="AlphaFoldDB" id="A0A150XK98"/>
<reference evidence="1 2" key="1">
    <citation type="submission" date="2016-01" db="EMBL/GenBank/DDBJ databases">
        <title>Genome sequencing of Roseivirga echinicomitans KMM 6058.</title>
        <authorList>
            <person name="Selvaratnam C."/>
            <person name="Thevarajoo S."/>
            <person name="Goh K.M."/>
            <person name="Ee R."/>
            <person name="Chan K.-G."/>
            <person name="Chong C.S."/>
        </authorList>
    </citation>
    <scope>NUCLEOTIDE SEQUENCE [LARGE SCALE GENOMIC DNA]</scope>
    <source>
        <strain evidence="1 2">KMM 6058</strain>
    </source>
</reference>
<proteinExistence type="predicted"/>
<evidence type="ECO:0008006" key="3">
    <source>
        <dbReference type="Google" id="ProtNLM"/>
    </source>
</evidence>
<gene>
    <name evidence="1" type="ORF">AWN68_18000</name>
</gene>
<protein>
    <recommendedName>
        <fullName evidence="3">STAS/SEC14 domain-containing protein</fullName>
    </recommendedName>
</protein>
<dbReference type="RefSeq" id="WP_068414236.1">
    <property type="nucleotide sequence ID" value="NZ_LRDB01000011.1"/>
</dbReference>
<dbReference type="EMBL" id="LRDB01000011">
    <property type="protein sequence ID" value="KYG79159.1"/>
    <property type="molecule type" value="Genomic_DNA"/>
</dbReference>